<sequence length="97" mass="10808">MERIQGANPQALELAINRHYSSAPANPNAATDREKQFLQQFVPNVDRVKLYSDIVYKTLAISLIPAEDLRQQATDENGVLNRFQLAKGASISVFACF</sequence>
<dbReference type="EMBL" id="KZ348219">
    <property type="protein sequence ID" value="PIO66509.1"/>
    <property type="molecule type" value="Genomic_DNA"/>
</dbReference>
<gene>
    <name evidence="1" type="ORF">TELCIR_11777</name>
</gene>
<dbReference type="OrthoDB" id="409136at2759"/>
<organism evidence="1 2">
    <name type="scientific">Teladorsagia circumcincta</name>
    <name type="common">Brown stomach worm</name>
    <name type="synonym">Ostertagia circumcincta</name>
    <dbReference type="NCBI Taxonomy" id="45464"/>
    <lineage>
        <taxon>Eukaryota</taxon>
        <taxon>Metazoa</taxon>
        <taxon>Ecdysozoa</taxon>
        <taxon>Nematoda</taxon>
        <taxon>Chromadorea</taxon>
        <taxon>Rhabditida</taxon>
        <taxon>Rhabditina</taxon>
        <taxon>Rhabditomorpha</taxon>
        <taxon>Strongyloidea</taxon>
        <taxon>Trichostrongylidae</taxon>
        <taxon>Teladorsagia</taxon>
    </lineage>
</organism>
<accession>A0A2G9U8A5</accession>
<evidence type="ECO:0000313" key="1">
    <source>
        <dbReference type="EMBL" id="PIO66509.1"/>
    </source>
</evidence>
<keyword evidence="2" id="KW-1185">Reference proteome</keyword>
<dbReference type="AlphaFoldDB" id="A0A2G9U8A5"/>
<evidence type="ECO:0000313" key="2">
    <source>
        <dbReference type="Proteomes" id="UP000230423"/>
    </source>
</evidence>
<protein>
    <submittedName>
        <fullName evidence="1">Uncharacterized protein</fullName>
    </submittedName>
</protein>
<dbReference type="Proteomes" id="UP000230423">
    <property type="component" value="Unassembled WGS sequence"/>
</dbReference>
<proteinExistence type="predicted"/>
<reference evidence="1 2" key="1">
    <citation type="submission" date="2015-09" db="EMBL/GenBank/DDBJ databases">
        <title>Draft genome of the parasitic nematode Teladorsagia circumcincta isolate WARC Sus (inbred).</title>
        <authorList>
            <person name="Mitreva M."/>
        </authorList>
    </citation>
    <scope>NUCLEOTIDE SEQUENCE [LARGE SCALE GENOMIC DNA]</scope>
    <source>
        <strain evidence="1 2">S</strain>
    </source>
</reference>
<name>A0A2G9U8A5_TELCI</name>